<protein>
    <submittedName>
        <fullName evidence="1">Uncharacterized protein</fullName>
    </submittedName>
</protein>
<accession>A0A8J4V610</accession>
<name>A0A8J4V610_9MYCE</name>
<comment type="caution">
    <text evidence="1">The sequence shown here is derived from an EMBL/GenBank/DDBJ whole genome shotgun (WGS) entry which is preliminary data.</text>
</comment>
<evidence type="ECO:0000313" key="2">
    <source>
        <dbReference type="Proteomes" id="UP000695562"/>
    </source>
</evidence>
<proteinExistence type="predicted"/>
<keyword evidence="2" id="KW-1185">Reference proteome</keyword>
<organism evidence="1 2">
    <name type="scientific">Polysphondylium violaceum</name>
    <dbReference type="NCBI Taxonomy" id="133409"/>
    <lineage>
        <taxon>Eukaryota</taxon>
        <taxon>Amoebozoa</taxon>
        <taxon>Evosea</taxon>
        <taxon>Eumycetozoa</taxon>
        <taxon>Dictyostelia</taxon>
        <taxon>Dictyosteliales</taxon>
        <taxon>Dictyosteliaceae</taxon>
        <taxon>Polysphondylium</taxon>
    </lineage>
</organism>
<dbReference type="Proteomes" id="UP000695562">
    <property type="component" value="Unassembled WGS sequence"/>
</dbReference>
<dbReference type="AlphaFoldDB" id="A0A8J4V610"/>
<reference evidence="1" key="1">
    <citation type="submission" date="2020-01" db="EMBL/GenBank/DDBJ databases">
        <title>Development of genomics and gene disruption for Polysphondylium violaceum indicates a role for the polyketide synthase stlB in stalk morphogenesis.</title>
        <authorList>
            <person name="Narita B."/>
            <person name="Kawabe Y."/>
            <person name="Kin K."/>
            <person name="Saito T."/>
            <person name="Gibbs R."/>
            <person name="Kuspa A."/>
            <person name="Muzny D."/>
            <person name="Queller D."/>
            <person name="Richards S."/>
            <person name="Strassman J."/>
            <person name="Sucgang R."/>
            <person name="Worley K."/>
            <person name="Schaap P."/>
        </authorList>
    </citation>
    <scope>NUCLEOTIDE SEQUENCE</scope>
    <source>
        <strain evidence="1">QSvi11</strain>
    </source>
</reference>
<sequence length="115" mass="13614">MHHFFNIEEHSVGEIDIALNIFKKNLFPFPKVGKSSLYIRVSLKKKKVIITISGNNFFVVQGTHLARKHFDQIEHKQMEIQYDSDDNDNQNLEYYIDDPLDDMDVEYDDDDFLCK</sequence>
<gene>
    <name evidence="1" type="ORF">CYY_006363</name>
</gene>
<dbReference type="EMBL" id="AJWJ01000290">
    <property type="protein sequence ID" value="KAF2072329.1"/>
    <property type="molecule type" value="Genomic_DNA"/>
</dbReference>
<evidence type="ECO:0000313" key="1">
    <source>
        <dbReference type="EMBL" id="KAF2072329.1"/>
    </source>
</evidence>